<dbReference type="PATRIC" id="fig|937777.3.peg.668"/>
<name>K9ZXF0_DEIPD</name>
<evidence type="ECO:0000313" key="2">
    <source>
        <dbReference type="Proteomes" id="UP000010467"/>
    </source>
</evidence>
<keyword evidence="2" id="KW-1185">Reference proteome</keyword>
<dbReference type="EMBL" id="CP003382">
    <property type="protein sequence ID" value="AFZ66251.1"/>
    <property type="molecule type" value="Genomic_DNA"/>
</dbReference>
<dbReference type="eggNOG" id="COG3477">
    <property type="taxonomic scope" value="Bacteria"/>
</dbReference>
<sequence>MIKERNMLVEAALGALAGGAAAWMMGKATSYLYDQENQQAREREDAARDGKMAYGVAAEKAAELMDQELDDDQRQQYGSAIHWALSLAAGAAYGVMRDAVPLSGWSKGLLFGAAFWLTVDEAGNAALGLTKPPQAFPWQTHARGLAGHLVFGVVTEACFQLFDAHQ</sequence>
<accession>K9ZXF0</accession>
<reference evidence="2" key="1">
    <citation type="submission" date="2012-03" db="EMBL/GenBank/DDBJ databases">
        <title>Complete sequence of chromosome of Deinococcus peraridilitoris DSM 19664.</title>
        <authorList>
            <person name="Lucas S."/>
            <person name="Copeland A."/>
            <person name="Lapidus A."/>
            <person name="Glavina del Rio T."/>
            <person name="Dalin E."/>
            <person name="Tice H."/>
            <person name="Bruce D."/>
            <person name="Goodwin L."/>
            <person name="Pitluck S."/>
            <person name="Peters L."/>
            <person name="Mikhailova N."/>
            <person name="Lu M."/>
            <person name="Kyrpides N."/>
            <person name="Mavromatis K."/>
            <person name="Ivanova N."/>
            <person name="Brettin T."/>
            <person name="Detter J.C."/>
            <person name="Han C."/>
            <person name="Larimer F."/>
            <person name="Land M."/>
            <person name="Hauser L."/>
            <person name="Markowitz V."/>
            <person name="Cheng J.-F."/>
            <person name="Hugenholtz P."/>
            <person name="Woyke T."/>
            <person name="Wu D."/>
            <person name="Pukall R."/>
            <person name="Steenblock K."/>
            <person name="Brambilla E."/>
            <person name="Klenk H.-P."/>
            <person name="Eisen J.A."/>
        </authorList>
    </citation>
    <scope>NUCLEOTIDE SEQUENCE [LARGE SCALE GENOMIC DNA]</scope>
    <source>
        <strain evidence="2">DSM 19664 / LMG 22246 / CIP 109416 / KR-200</strain>
    </source>
</reference>
<protein>
    <submittedName>
        <fullName evidence="1">Putative periplasmic/secreted protein</fullName>
    </submittedName>
</protein>
<dbReference type="HOGENOM" id="CLU_123832_0_0_0"/>
<dbReference type="Proteomes" id="UP000010467">
    <property type="component" value="Chromosome"/>
</dbReference>
<gene>
    <name evidence="1" type="ordered locus">Deipe_0664</name>
</gene>
<dbReference type="STRING" id="937777.Deipe_0664"/>
<dbReference type="OrthoDB" id="4774491at2"/>
<proteinExistence type="predicted"/>
<dbReference type="KEGG" id="dpd:Deipe_0664"/>
<dbReference type="RefSeq" id="WP_015234561.1">
    <property type="nucleotide sequence ID" value="NC_019793.1"/>
</dbReference>
<dbReference type="AlphaFoldDB" id="K9ZXF0"/>
<organism evidence="1 2">
    <name type="scientific">Deinococcus peraridilitoris (strain DSM 19664 / LMG 22246 / CIP 109416 / KR-200)</name>
    <dbReference type="NCBI Taxonomy" id="937777"/>
    <lineage>
        <taxon>Bacteria</taxon>
        <taxon>Thermotogati</taxon>
        <taxon>Deinococcota</taxon>
        <taxon>Deinococci</taxon>
        <taxon>Deinococcales</taxon>
        <taxon>Deinococcaceae</taxon>
        <taxon>Deinococcus</taxon>
    </lineage>
</organism>
<dbReference type="InterPro" id="IPR009898">
    <property type="entry name" value="DUF1440"/>
</dbReference>
<evidence type="ECO:0000313" key="1">
    <source>
        <dbReference type="EMBL" id="AFZ66251.1"/>
    </source>
</evidence>
<dbReference type="Pfam" id="PF07274">
    <property type="entry name" value="DUF1440"/>
    <property type="match status" value="1"/>
</dbReference>